<evidence type="ECO:0000313" key="2">
    <source>
        <dbReference type="Proteomes" id="UP001497535"/>
    </source>
</evidence>
<keyword evidence="2" id="KW-1185">Reference proteome</keyword>
<proteinExistence type="predicted"/>
<accession>A0ACB0YZ38</accession>
<gene>
    <name evidence="1" type="ORF">MENTE1834_LOCUS18552</name>
</gene>
<comment type="caution">
    <text evidence="1">The sequence shown here is derived from an EMBL/GenBank/DDBJ whole genome shotgun (WGS) entry which is preliminary data.</text>
</comment>
<dbReference type="Proteomes" id="UP001497535">
    <property type="component" value="Unassembled WGS sequence"/>
</dbReference>
<name>A0ACB0YZ38_MELEN</name>
<protein>
    <submittedName>
        <fullName evidence="1">Uncharacterized protein</fullName>
    </submittedName>
</protein>
<organism evidence="1 2">
    <name type="scientific">Meloidogyne enterolobii</name>
    <name type="common">Root-knot nematode worm</name>
    <name type="synonym">Meloidogyne mayaguensis</name>
    <dbReference type="NCBI Taxonomy" id="390850"/>
    <lineage>
        <taxon>Eukaryota</taxon>
        <taxon>Metazoa</taxon>
        <taxon>Ecdysozoa</taxon>
        <taxon>Nematoda</taxon>
        <taxon>Chromadorea</taxon>
        <taxon>Rhabditida</taxon>
        <taxon>Tylenchina</taxon>
        <taxon>Tylenchomorpha</taxon>
        <taxon>Tylenchoidea</taxon>
        <taxon>Meloidogynidae</taxon>
        <taxon>Meloidogyninae</taxon>
        <taxon>Meloidogyne</taxon>
    </lineage>
</organism>
<reference evidence="1" key="1">
    <citation type="submission" date="2023-11" db="EMBL/GenBank/DDBJ databases">
        <authorList>
            <person name="Poullet M."/>
        </authorList>
    </citation>
    <scope>NUCLEOTIDE SEQUENCE</scope>
    <source>
        <strain evidence="1">E1834</strain>
    </source>
</reference>
<evidence type="ECO:0000313" key="1">
    <source>
        <dbReference type="EMBL" id="CAK5070150.1"/>
    </source>
</evidence>
<sequence length="53" mass="6463">MRFSSSFLPYRCTYVKIWGLKLIFDLANVFFINFLLCFVLSQKIFCFINIFFF</sequence>
<dbReference type="EMBL" id="CAVMJV010000021">
    <property type="protein sequence ID" value="CAK5070150.1"/>
    <property type="molecule type" value="Genomic_DNA"/>
</dbReference>